<dbReference type="EMBL" id="PTRC01000051">
    <property type="protein sequence ID" value="PQA71712.1"/>
    <property type="molecule type" value="Genomic_DNA"/>
</dbReference>
<accession>A0A2S7IUN9</accession>
<evidence type="ECO:0000313" key="9">
    <source>
        <dbReference type="Proteomes" id="UP000238493"/>
    </source>
</evidence>
<feature type="domain" description="GtrA/DPMS transmembrane" evidence="7">
    <location>
        <begin position="6"/>
        <end position="117"/>
    </location>
</feature>
<name>A0A2S7IUN9_9HYPH</name>
<feature type="transmembrane region" description="Helical" evidence="6">
    <location>
        <begin position="32"/>
        <end position="54"/>
    </location>
</feature>
<dbReference type="Proteomes" id="UP000238493">
    <property type="component" value="Unassembled WGS sequence"/>
</dbReference>
<keyword evidence="4 6" id="KW-1133">Transmembrane helix</keyword>
<gene>
    <name evidence="8" type="ORF">C3731_20715</name>
</gene>
<dbReference type="InterPro" id="IPR051401">
    <property type="entry name" value="GtrA_CellWall_Glycosyl"/>
</dbReference>
<dbReference type="GO" id="GO:0005886">
    <property type="term" value="C:plasma membrane"/>
    <property type="evidence" value="ECO:0007669"/>
    <property type="project" value="TreeGrafter"/>
</dbReference>
<dbReference type="InterPro" id="IPR007267">
    <property type="entry name" value="GtrA_DPMS_TM"/>
</dbReference>
<evidence type="ECO:0000259" key="7">
    <source>
        <dbReference type="Pfam" id="PF04138"/>
    </source>
</evidence>
<keyword evidence="9" id="KW-1185">Reference proteome</keyword>
<keyword evidence="3 6" id="KW-0812">Transmembrane</keyword>
<reference evidence="8 9" key="1">
    <citation type="submission" date="2018-02" db="EMBL/GenBank/DDBJ databases">
        <title>Draft genome sequence of Ochrobactrum oryzae found in Brazil.</title>
        <authorList>
            <person name="Cerdeira L."/>
            <person name="Andrade F."/>
            <person name="Zacariotto T."/>
            <person name="Barbosa B."/>
            <person name="Santos S."/>
            <person name="Cassetari V."/>
            <person name="Lincopan N."/>
        </authorList>
    </citation>
    <scope>NUCLEOTIDE SEQUENCE [LARGE SCALE GENOMIC DNA]</scope>
    <source>
        <strain evidence="8 9">OA447</strain>
    </source>
</reference>
<dbReference type="Pfam" id="PF04138">
    <property type="entry name" value="GtrA_DPMS_TM"/>
    <property type="match status" value="1"/>
</dbReference>
<sequence length="125" mass="13596">MTTIVKFTFVGVAGFLTDLTILTLAIKLGTGAILGRVISFTFAVLLTFILNRSITFTSKGDILKQFQAYIGASVIGLSLNWFIYYACLQLTSPQISLAFASGGAMIINFVLYRFIVFKPSLGPKP</sequence>
<dbReference type="AlphaFoldDB" id="A0A2S7IUN9"/>
<evidence type="ECO:0000256" key="6">
    <source>
        <dbReference type="SAM" id="Phobius"/>
    </source>
</evidence>
<evidence type="ECO:0000256" key="2">
    <source>
        <dbReference type="ARBA" id="ARBA00009399"/>
    </source>
</evidence>
<keyword evidence="5 6" id="KW-0472">Membrane</keyword>
<evidence type="ECO:0000256" key="1">
    <source>
        <dbReference type="ARBA" id="ARBA00004141"/>
    </source>
</evidence>
<dbReference type="RefSeq" id="WP_104757487.1">
    <property type="nucleotide sequence ID" value="NZ_PTRC01000051.1"/>
</dbReference>
<proteinExistence type="inferred from homology"/>
<dbReference type="PANTHER" id="PTHR38459:SF1">
    <property type="entry name" value="PROPHAGE BACTOPRENOL-LINKED GLUCOSE TRANSLOCASE HOMOLOG"/>
    <property type="match status" value="1"/>
</dbReference>
<organism evidence="8 9">
    <name type="scientific">Brucella oryzae</name>
    <dbReference type="NCBI Taxonomy" id="335286"/>
    <lineage>
        <taxon>Bacteria</taxon>
        <taxon>Pseudomonadati</taxon>
        <taxon>Pseudomonadota</taxon>
        <taxon>Alphaproteobacteria</taxon>
        <taxon>Hyphomicrobiales</taxon>
        <taxon>Brucellaceae</taxon>
        <taxon>Brucella/Ochrobactrum group</taxon>
        <taxon>Brucella</taxon>
    </lineage>
</organism>
<comment type="caution">
    <text evidence="8">The sequence shown here is derived from an EMBL/GenBank/DDBJ whole genome shotgun (WGS) entry which is preliminary data.</text>
</comment>
<evidence type="ECO:0000256" key="5">
    <source>
        <dbReference type="ARBA" id="ARBA00023136"/>
    </source>
</evidence>
<dbReference type="GO" id="GO:0000271">
    <property type="term" value="P:polysaccharide biosynthetic process"/>
    <property type="evidence" value="ECO:0007669"/>
    <property type="project" value="InterPro"/>
</dbReference>
<protein>
    <recommendedName>
        <fullName evidence="7">GtrA/DPMS transmembrane domain-containing protein</fullName>
    </recommendedName>
</protein>
<comment type="similarity">
    <text evidence="2">Belongs to the GtrA family.</text>
</comment>
<dbReference type="OrthoDB" id="7360864at2"/>
<feature type="transmembrane region" description="Helical" evidence="6">
    <location>
        <begin position="95"/>
        <end position="115"/>
    </location>
</feature>
<feature type="transmembrane region" description="Helical" evidence="6">
    <location>
        <begin position="66"/>
        <end position="83"/>
    </location>
</feature>
<feature type="transmembrane region" description="Helical" evidence="6">
    <location>
        <begin position="7"/>
        <end position="26"/>
    </location>
</feature>
<dbReference type="PANTHER" id="PTHR38459">
    <property type="entry name" value="PROPHAGE BACTOPRENOL-LINKED GLUCOSE TRANSLOCASE HOMOLOG"/>
    <property type="match status" value="1"/>
</dbReference>
<comment type="subcellular location">
    <subcellularLocation>
        <location evidence="1">Membrane</location>
        <topology evidence="1">Multi-pass membrane protein</topology>
    </subcellularLocation>
</comment>
<evidence type="ECO:0000256" key="3">
    <source>
        <dbReference type="ARBA" id="ARBA00022692"/>
    </source>
</evidence>
<evidence type="ECO:0000256" key="4">
    <source>
        <dbReference type="ARBA" id="ARBA00022989"/>
    </source>
</evidence>
<evidence type="ECO:0000313" key="8">
    <source>
        <dbReference type="EMBL" id="PQA71712.1"/>
    </source>
</evidence>